<organism evidence="11 12">
    <name type="scientific">Sporothrix eucalyptigena</name>
    <dbReference type="NCBI Taxonomy" id="1812306"/>
    <lineage>
        <taxon>Eukaryota</taxon>
        <taxon>Fungi</taxon>
        <taxon>Dikarya</taxon>
        <taxon>Ascomycota</taxon>
        <taxon>Pezizomycotina</taxon>
        <taxon>Sordariomycetes</taxon>
        <taxon>Sordariomycetidae</taxon>
        <taxon>Ophiostomatales</taxon>
        <taxon>Ophiostomataceae</taxon>
        <taxon>Sporothrix</taxon>
    </lineage>
</organism>
<comment type="function">
    <text evidence="8">Subunit of the oligosaccharyl transferase (OST) complex that catalyzes the initial transfer of a defined glycan (Glc(3)Man(9)GlcNAc(2) in eukaryotes) from the lipid carrier dolichol-pyrophosphate to an asparagine residue within an Asn-X-Ser/Thr consensus motif in nascent polypeptide chains, the first step in protein N-glycosylation. N-glycosylation occurs cotranslationally and the complex associates with the Sec61 complex at the channel-forming translocon complex that mediates protein translocation across the endoplasmic reticulum (ER).</text>
</comment>
<comment type="similarity">
    <text evidence="3 8">Belongs to the DDOST 48 kDa subunit family.</text>
</comment>
<comment type="subcellular location">
    <subcellularLocation>
        <location evidence="8">Endoplasmic reticulum membrane</location>
        <topology evidence="8">Single-pass type I membrane protein</topology>
    </subcellularLocation>
    <subcellularLocation>
        <location evidence="1">Membrane</location>
        <topology evidence="1">Single-pass type I membrane protein</topology>
    </subcellularLocation>
</comment>
<evidence type="ECO:0000256" key="4">
    <source>
        <dbReference type="ARBA" id="ARBA00022692"/>
    </source>
</evidence>
<dbReference type="Pfam" id="PF23358">
    <property type="entry name" value="OST48_MD"/>
    <property type="match status" value="1"/>
</dbReference>
<keyword evidence="11" id="KW-0808">Transferase</keyword>
<evidence type="ECO:0000256" key="1">
    <source>
        <dbReference type="ARBA" id="ARBA00004479"/>
    </source>
</evidence>
<dbReference type="PANTHER" id="PTHR10830:SF0">
    <property type="entry name" value="DOLICHYL-DIPHOSPHOOLIGOSACCHARIDE--PROTEIN GLYCOSYLTRANSFERASE 48 KDA SUBUNIT"/>
    <property type="match status" value="1"/>
</dbReference>
<reference evidence="11 12" key="1">
    <citation type="submission" date="2024-01" db="EMBL/GenBank/DDBJ databases">
        <authorList>
            <person name="Allen C."/>
            <person name="Tagirdzhanova G."/>
        </authorList>
    </citation>
    <scope>NUCLEOTIDE SEQUENCE [LARGE SCALE GENOMIC DNA]</scope>
</reference>
<evidence type="ECO:0000256" key="5">
    <source>
        <dbReference type="ARBA" id="ARBA00022824"/>
    </source>
</evidence>
<accession>A0ABP0CSS2</accession>
<feature type="signal peptide" evidence="8">
    <location>
        <begin position="1"/>
        <end position="20"/>
    </location>
</feature>
<keyword evidence="4 8" id="KW-0812">Transmembrane</keyword>
<dbReference type="GO" id="GO:0016740">
    <property type="term" value="F:transferase activity"/>
    <property type="evidence" value="ECO:0007669"/>
    <property type="project" value="UniProtKB-KW"/>
</dbReference>
<proteinExistence type="inferred from homology"/>
<evidence type="ECO:0000256" key="3">
    <source>
        <dbReference type="ARBA" id="ARBA00008743"/>
    </source>
</evidence>
<dbReference type="Pfam" id="PF03345">
    <property type="entry name" value="OST48_N"/>
    <property type="match status" value="1"/>
</dbReference>
<sequence>MKFLASALTLLAAAVSAVQAVSVSGPRLLAVLDDLADKDTYSTFLSDLEGRGFSLAYETAKSSSVSLFRLGERAYDHVIFFPTKAKGLGPNLTPQLLVQFLNSEGNILVALSSTNAASSSIVSLLSELDITLPADRTGLVVDHFNYDTSAAADLHDVLLLPVPAARAGVKSLFDSAASTSGDELLAFPRSVGHVLGGSPLLAPIVSAPRTAYSYNPKEQADAVSDSDLFAAGAQLKLVSGLQARNSARFALLGSAELLSNTWFDAKVKLPADGAKAVPTYNREFARRLTGWTFQETGVVRVNWIEHHLNEQGATNESNPEIYRVKNDVTYTISLSEHSWDKWTPFVVPADDELQLEFSMLSPFHRLPLHAVPAQSTEDTAVYSASFTLPDQHGIFNFLVDYKRPFLTFLDEKITVSVRHMAHDEWPRSYVISGSWPWITGIGATVTGWLAFCALWMYSKPTGQVAAGKKTQ</sequence>
<protein>
    <recommendedName>
        <fullName evidence="8">Dolichyl-diphosphooligosaccharide--protein glycosyltransferase subunit WBP1</fullName>
        <shortName evidence="8">Oligosaccharyl transferase subunit WBP1</shortName>
    </recommendedName>
</protein>
<evidence type="ECO:0000313" key="12">
    <source>
        <dbReference type="Proteomes" id="UP001642482"/>
    </source>
</evidence>
<keyword evidence="12" id="KW-1185">Reference proteome</keyword>
<dbReference type="EMBL" id="CAWUHD010000144">
    <property type="protein sequence ID" value="CAK7235174.1"/>
    <property type="molecule type" value="Genomic_DNA"/>
</dbReference>
<keyword evidence="7 8" id="KW-0472">Membrane</keyword>
<name>A0ABP0CSS2_9PEZI</name>
<feature type="domain" description="OST48 middle" evidence="10">
    <location>
        <begin position="314"/>
        <end position="459"/>
    </location>
</feature>
<evidence type="ECO:0000313" key="11">
    <source>
        <dbReference type="EMBL" id="CAK7235174.1"/>
    </source>
</evidence>
<dbReference type="Proteomes" id="UP001642482">
    <property type="component" value="Unassembled WGS sequence"/>
</dbReference>
<dbReference type="InterPro" id="IPR005013">
    <property type="entry name" value="DDOST_48_kDa_subunit"/>
</dbReference>
<comment type="pathway">
    <text evidence="2 8">Protein modification; protein glycosylation.</text>
</comment>
<keyword evidence="8" id="KW-0732">Signal</keyword>
<evidence type="ECO:0000259" key="10">
    <source>
        <dbReference type="Pfam" id="PF23358"/>
    </source>
</evidence>
<gene>
    <name evidence="11" type="primary">WBP1</name>
    <name evidence="11" type="ORF">SEUCBS140593_009193</name>
</gene>
<evidence type="ECO:0000256" key="8">
    <source>
        <dbReference type="RuleBase" id="RU361142"/>
    </source>
</evidence>
<comment type="subunit">
    <text evidence="8">Component of the oligosaccharyltransferase (OST) complex.</text>
</comment>
<comment type="caution">
    <text evidence="11">The sequence shown here is derived from an EMBL/GenBank/DDBJ whole genome shotgun (WGS) entry which is preliminary data.</text>
</comment>
<keyword evidence="6 8" id="KW-1133">Transmembrane helix</keyword>
<keyword evidence="5 8" id="KW-0256">Endoplasmic reticulum</keyword>
<evidence type="ECO:0000256" key="7">
    <source>
        <dbReference type="ARBA" id="ARBA00023136"/>
    </source>
</evidence>
<feature type="transmembrane region" description="Helical" evidence="8">
    <location>
        <begin position="435"/>
        <end position="457"/>
    </location>
</feature>
<evidence type="ECO:0000256" key="6">
    <source>
        <dbReference type="ARBA" id="ARBA00022989"/>
    </source>
</evidence>
<dbReference type="PANTHER" id="PTHR10830">
    <property type="entry name" value="DOLICHYL-DIPHOSPHOOLIGOSACCHARIDE--PROTEIN GLYCOSYLTRANSFERASE 48 KDA SUBUNIT"/>
    <property type="match status" value="1"/>
</dbReference>
<evidence type="ECO:0000259" key="9">
    <source>
        <dbReference type="Pfam" id="PF03345"/>
    </source>
</evidence>
<feature type="domain" description="OST48 N-terminal" evidence="9">
    <location>
        <begin position="27"/>
        <end position="292"/>
    </location>
</feature>
<feature type="chain" id="PRO_5044990860" description="Dolichyl-diphosphooligosaccharide--protein glycosyltransferase subunit WBP1" evidence="8">
    <location>
        <begin position="21"/>
        <end position="471"/>
    </location>
</feature>
<dbReference type="InterPro" id="IPR055457">
    <property type="entry name" value="OST48_N"/>
</dbReference>
<dbReference type="InterPro" id="IPR055459">
    <property type="entry name" value="OST48_MD"/>
</dbReference>
<evidence type="ECO:0000256" key="2">
    <source>
        <dbReference type="ARBA" id="ARBA00004922"/>
    </source>
</evidence>